<evidence type="ECO:0000259" key="2">
    <source>
        <dbReference type="Pfam" id="PF03795"/>
    </source>
</evidence>
<dbReference type="InterPro" id="IPR005545">
    <property type="entry name" value="YCII"/>
</dbReference>
<dbReference type="EMBL" id="CP020772">
    <property type="protein sequence ID" value="ARI75983.1"/>
    <property type="molecule type" value="Genomic_DNA"/>
</dbReference>
<dbReference type="Pfam" id="PF03795">
    <property type="entry name" value="YCII"/>
    <property type="match status" value="1"/>
</dbReference>
<name>A0A1W5ZRS0_9BACI</name>
<sequence>MEYLYRLTLIKRLLKEENWTKADEKIVTDHFHHLKSWTEEGKVVMAGRTTNEDASQFGIVIFYATNAQEAEHMMNEDPAIKKGIMKGELFPFKIALQG</sequence>
<keyword evidence="4" id="KW-1185">Reference proteome</keyword>
<protein>
    <recommendedName>
        <fullName evidence="2">YCII-related domain-containing protein</fullName>
    </recommendedName>
</protein>
<accession>A0A1W5ZRS0</accession>
<dbReference type="SUPFAM" id="SSF54909">
    <property type="entry name" value="Dimeric alpha+beta barrel"/>
    <property type="match status" value="1"/>
</dbReference>
<dbReference type="InterPro" id="IPR011008">
    <property type="entry name" value="Dimeric_a/b-barrel"/>
</dbReference>
<proteinExistence type="inferred from homology"/>
<evidence type="ECO:0000313" key="3">
    <source>
        <dbReference type="EMBL" id="ARI75983.1"/>
    </source>
</evidence>
<dbReference type="RefSeq" id="WP_085028053.1">
    <property type="nucleotide sequence ID" value="NZ_CP020772.1"/>
</dbReference>
<dbReference type="Gene3D" id="3.30.70.1060">
    <property type="entry name" value="Dimeric alpha+beta barrel"/>
    <property type="match status" value="1"/>
</dbReference>
<reference evidence="3 4" key="1">
    <citation type="submission" date="2017-04" db="EMBL/GenBank/DDBJ databases">
        <title>The whole genome sequencing and assembly of Halobacillus mangrovi strain.</title>
        <authorList>
            <person name="Lee S.-J."/>
            <person name="Park M.-K."/>
            <person name="Kim J.-Y."/>
            <person name="Lee Y.-J."/>
            <person name="Yi H."/>
            <person name="Bahn Y.-S."/>
            <person name="Kim J.F."/>
            <person name="Lee D.-W."/>
        </authorList>
    </citation>
    <scope>NUCLEOTIDE SEQUENCE [LARGE SCALE GENOMIC DNA]</scope>
    <source>
        <strain evidence="3 4">KTB 131</strain>
    </source>
</reference>
<evidence type="ECO:0000313" key="4">
    <source>
        <dbReference type="Proteomes" id="UP000192527"/>
    </source>
</evidence>
<evidence type="ECO:0000256" key="1">
    <source>
        <dbReference type="ARBA" id="ARBA00007689"/>
    </source>
</evidence>
<dbReference type="AlphaFoldDB" id="A0A1W5ZRS0"/>
<dbReference type="KEGG" id="hmn:HM131_03670"/>
<dbReference type="OrthoDB" id="8589613at2"/>
<dbReference type="Proteomes" id="UP000192527">
    <property type="component" value="Chromosome"/>
</dbReference>
<dbReference type="STRING" id="402384.HM131_03670"/>
<feature type="domain" description="YCII-related" evidence="2">
    <location>
        <begin position="19"/>
        <end position="91"/>
    </location>
</feature>
<gene>
    <name evidence="3" type="ORF">HM131_03670</name>
</gene>
<organism evidence="3 4">
    <name type="scientific">Halobacillus mangrovi</name>
    <dbReference type="NCBI Taxonomy" id="402384"/>
    <lineage>
        <taxon>Bacteria</taxon>
        <taxon>Bacillati</taxon>
        <taxon>Bacillota</taxon>
        <taxon>Bacilli</taxon>
        <taxon>Bacillales</taxon>
        <taxon>Bacillaceae</taxon>
        <taxon>Halobacillus</taxon>
    </lineage>
</organism>
<comment type="similarity">
    <text evidence="1">Belongs to the YciI family.</text>
</comment>